<accession>A0A382TF05</accession>
<dbReference type="AlphaFoldDB" id="A0A382TF05"/>
<proteinExistence type="predicted"/>
<feature type="non-terminal residue" evidence="1">
    <location>
        <position position="1"/>
    </location>
</feature>
<gene>
    <name evidence="1" type="ORF">METZ01_LOCUS373216</name>
</gene>
<sequence>HLSFLAHQTKVDACQQIRTLKLEKQEIEGLRFNILL</sequence>
<name>A0A382TF05_9ZZZZ</name>
<organism evidence="1">
    <name type="scientific">marine metagenome</name>
    <dbReference type="NCBI Taxonomy" id="408172"/>
    <lineage>
        <taxon>unclassified sequences</taxon>
        <taxon>metagenomes</taxon>
        <taxon>ecological metagenomes</taxon>
    </lineage>
</organism>
<reference evidence="1" key="1">
    <citation type="submission" date="2018-05" db="EMBL/GenBank/DDBJ databases">
        <authorList>
            <person name="Lanie J.A."/>
            <person name="Ng W.-L."/>
            <person name="Kazmierczak K.M."/>
            <person name="Andrzejewski T.M."/>
            <person name="Davidsen T.M."/>
            <person name="Wayne K.J."/>
            <person name="Tettelin H."/>
            <person name="Glass J.I."/>
            <person name="Rusch D."/>
            <person name="Podicherti R."/>
            <person name="Tsui H.-C.T."/>
            <person name="Winkler M.E."/>
        </authorList>
    </citation>
    <scope>NUCLEOTIDE SEQUENCE</scope>
</reference>
<protein>
    <submittedName>
        <fullName evidence="1">Uncharacterized protein</fullName>
    </submittedName>
</protein>
<evidence type="ECO:0000313" key="1">
    <source>
        <dbReference type="EMBL" id="SVD20362.1"/>
    </source>
</evidence>
<dbReference type="EMBL" id="UINC01135920">
    <property type="protein sequence ID" value="SVD20362.1"/>
    <property type="molecule type" value="Genomic_DNA"/>
</dbReference>